<feature type="signal peptide" evidence="1">
    <location>
        <begin position="1"/>
        <end position="21"/>
    </location>
</feature>
<evidence type="ECO:0000313" key="2">
    <source>
        <dbReference type="EMBL" id="MBD7969329.1"/>
    </source>
</evidence>
<feature type="chain" id="PRO_5046580739" evidence="1">
    <location>
        <begin position="22"/>
        <end position="130"/>
    </location>
</feature>
<proteinExistence type="predicted"/>
<keyword evidence="3" id="KW-1185">Reference proteome</keyword>
<dbReference type="EMBL" id="JACSQL010000006">
    <property type="protein sequence ID" value="MBD7969329.1"/>
    <property type="molecule type" value="Genomic_DNA"/>
</dbReference>
<comment type="caution">
    <text evidence="2">The sequence shown here is derived from an EMBL/GenBank/DDBJ whole genome shotgun (WGS) entry which is preliminary data.</text>
</comment>
<sequence>MKLYFVLFACLFFVMSGCGNSSSTDRTVEEEGTRVNIMEQESTHHVIKGIVVEINSNMVIATNLTKDQIQNKTAEEIISYDTDMYQFSLSEISTEAKIGDIVNVTTTGKYKLSRIAKVEVTNIEVVITSI</sequence>
<reference evidence="2 3" key="1">
    <citation type="submission" date="2020-08" db="EMBL/GenBank/DDBJ databases">
        <title>A Genomic Blueprint of the Chicken Gut Microbiome.</title>
        <authorList>
            <person name="Gilroy R."/>
            <person name="Ravi A."/>
            <person name="Getino M."/>
            <person name="Pursley I."/>
            <person name="Horton D.L."/>
            <person name="Alikhan N.-F."/>
            <person name="Baker D."/>
            <person name="Gharbi K."/>
            <person name="Hall N."/>
            <person name="Watson M."/>
            <person name="Adriaenssens E.M."/>
            <person name="Foster-Nyarko E."/>
            <person name="Jarju S."/>
            <person name="Secka A."/>
            <person name="Antonio M."/>
            <person name="Oren A."/>
            <person name="Chaudhuri R."/>
            <person name="La Ragione R.M."/>
            <person name="Hildebrand F."/>
            <person name="Pallen M.J."/>
        </authorList>
    </citation>
    <scope>NUCLEOTIDE SEQUENCE [LARGE SCALE GENOMIC DNA]</scope>
    <source>
        <strain evidence="2 3">Sa2BVA9</strain>
    </source>
</reference>
<dbReference type="Proteomes" id="UP000608071">
    <property type="component" value="Unassembled WGS sequence"/>
</dbReference>
<evidence type="ECO:0000313" key="3">
    <source>
        <dbReference type="Proteomes" id="UP000608071"/>
    </source>
</evidence>
<keyword evidence="1" id="KW-0732">Signal</keyword>
<dbReference type="RefSeq" id="WP_191801220.1">
    <property type="nucleotide sequence ID" value="NZ_JACSQL010000006.1"/>
</dbReference>
<protein>
    <submittedName>
        <fullName evidence="2">DUF3221 domain-containing protein</fullName>
    </submittedName>
</protein>
<gene>
    <name evidence="2" type="ORF">H9647_14740</name>
</gene>
<organism evidence="2 3">
    <name type="scientific">Paenibacillus gallinarum</name>
    <dbReference type="NCBI Taxonomy" id="2762232"/>
    <lineage>
        <taxon>Bacteria</taxon>
        <taxon>Bacillati</taxon>
        <taxon>Bacillota</taxon>
        <taxon>Bacilli</taxon>
        <taxon>Bacillales</taxon>
        <taxon>Paenibacillaceae</taxon>
        <taxon>Paenibacillus</taxon>
    </lineage>
</organism>
<evidence type="ECO:0000256" key="1">
    <source>
        <dbReference type="SAM" id="SignalP"/>
    </source>
</evidence>
<dbReference type="PROSITE" id="PS51257">
    <property type="entry name" value="PROKAR_LIPOPROTEIN"/>
    <property type="match status" value="1"/>
</dbReference>
<accession>A0ABR8T1Z7</accession>
<name>A0ABR8T1Z7_9BACL</name>